<evidence type="ECO:0000256" key="6">
    <source>
        <dbReference type="ARBA" id="ARBA00022840"/>
    </source>
</evidence>
<evidence type="ECO:0000256" key="3">
    <source>
        <dbReference type="ARBA" id="ARBA00022448"/>
    </source>
</evidence>
<dbReference type="InterPro" id="IPR003593">
    <property type="entry name" value="AAA+_ATPase"/>
</dbReference>
<organism evidence="9 10">
    <name type="scientific">Natranaerobius thermophilus (strain ATCC BAA-1301 / DSM 18059 / JW/NM-WN-LF)</name>
    <dbReference type="NCBI Taxonomy" id="457570"/>
    <lineage>
        <taxon>Bacteria</taxon>
        <taxon>Bacillati</taxon>
        <taxon>Bacillota</taxon>
        <taxon>Clostridia</taxon>
        <taxon>Natranaerobiales</taxon>
        <taxon>Natranaerobiaceae</taxon>
        <taxon>Natranaerobius</taxon>
    </lineage>
</organism>
<dbReference type="Pfam" id="PF08352">
    <property type="entry name" value="oligo_HPY"/>
    <property type="match status" value="1"/>
</dbReference>
<dbReference type="GO" id="GO:0015833">
    <property type="term" value="P:peptide transport"/>
    <property type="evidence" value="ECO:0007669"/>
    <property type="project" value="InterPro"/>
</dbReference>
<dbReference type="HOGENOM" id="CLU_000604_1_23_9"/>
<proteinExistence type="inferred from homology"/>
<dbReference type="KEGG" id="nth:Nther_2643"/>
<keyword evidence="4" id="KW-1003">Cell membrane</keyword>
<reference evidence="9 10" key="1">
    <citation type="submission" date="2008-04" db="EMBL/GenBank/DDBJ databases">
        <title>Complete sequence of chromosome of Natranaerobius thermophilus JW/NM-WN-LF.</title>
        <authorList>
            <consortium name="US DOE Joint Genome Institute"/>
            <person name="Copeland A."/>
            <person name="Lucas S."/>
            <person name="Lapidus A."/>
            <person name="Glavina del Rio T."/>
            <person name="Dalin E."/>
            <person name="Tice H."/>
            <person name="Bruce D."/>
            <person name="Goodwin L."/>
            <person name="Pitluck S."/>
            <person name="Chertkov O."/>
            <person name="Brettin T."/>
            <person name="Detter J.C."/>
            <person name="Han C."/>
            <person name="Kuske C.R."/>
            <person name="Schmutz J."/>
            <person name="Larimer F."/>
            <person name="Land M."/>
            <person name="Hauser L."/>
            <person name="Kyrpides N."/>
            <person name="Lykidis A."/>
            <person name="Mesbah N.M."/>
            <person name="Wiegel J."/>
        </authorList>
    </citation>
    <scope>NUCLEOTIDE SEQUENCE [LARGE SCALE GENOMIC DNA]</scope>
    <source>
        <strain evidence="10">ATCC BAA-1301 / DSM 18059 / JW/NM-WN-LF</strain>
    </source>
</reference>
<gene>
    <name evidence="9" type="ordered locus">Nther_2643</name>
</gene>
<evidence type="ECO:0000256" key="4">
    <source>
        <dbReference type="ARBA" id="ARBA00022475"/>
    </source>
</evidence>
<dbReference type="CDD" id="cd03257">
    <property type="entry name" value="ABC_NikE_OppD_transporters"/>
    <property type="match status" value="1"/>
</dbReference>
<dbReference type="RefSeq" id="WP_012449036.1">
    <property type="nucleotide sequence ID" value="NC_010718.1"/>
</dbReference>
<dbReference type="InterPro" id="IPR013563">
    <property type="entry name" value="Oligopep_ABC_C"/>
</dbReference>
<keyword evidence="6" id="KW-0067">ATP-binding</keyword>
<dbReference type="GO" id="GO:0005524">
    <property type="term" value="F:ATP binding"/>
    <property type="evidence" value="ECO:0007669"/>
    <property type="project" value="UniProtKB-KW"/>
</dbReference>
<dbReference type="SUPFAM" id="SSF52540">
    <property type="entry name" value="P-loop containing nucleoside triphosphate hydrolases"/>
    <property type="match status" value="1"/>
</dbReference>
<dbReference type="STRING" id="457570.Nther_2643"/>
<dbReference type="SMART" id="SM00382">
    <property type="entry name" value="AAA"/>
    <property type="match status" value="1"/>
</dbReference>
<keyword evidence="5" id="KW-0547">Nucleotide-binding</keyword>
<dbReference type="InterPro" id="IPR027417">
    <property type="entry name" value="P-loop_NTPase"/>
</dbReference>
<dbReference type="Pfam" id="PF00005">
    <property type="entry name" value="ABC_tran"/>
    <property type="match status" value="1"/>
</dbReference>
<dbReference type="GO" id="GO:0005886">
    <property type="term" value="C:plasma membrane"/>
    <property type="evidence" value="ECO:0007669"/>
    <property type="project" value="UniProtKB-SubCell"/>
</dbReference>
<dbReference type="OrthoDB" id="9802772at2"/>
<sequence length="327" mass="36765">METLLDIQDLKIHFSTERGLVRAVEGVDLSLNKGQVLGVVGESGSGKTVTSLSILNLLPRTAKISGKIMFQGKNLLEKTEKQMEKIRGNNISMIFQEPMTSLNPVYTIGEQIKEVYRYHTNLKDNDMDKKVLEMLELVKIPDAKQRMKEYPHQMSGGIRQRVMIAMSLACDPEVLIADEPTTALDVTVQGQILALIRELQEKLNTAVLLITHDLGVVAQVTDQVAVMYAGQVVEYNDTVELFKQPKHPYTKGLISTIPRLDEDQEELQEIEGMVPDMKTELHGCHFYSRCQEAMDKCADNKPELTNQNGSLVRCFLYEGSEQSCPNH</sequence>
<evidence type="ECO:0000259" key="8">
    <source>
        <dbReference type="PROSITE" id="PS50893"/>
    </source>
</evidence>
<keyword evidence="3" id="KW-0813">Transport</keyword>
<protein>
    <submittedName>
        <fullName evidence="9">Oligopeptide/dipeptide ABC transporter, ATPase subunit</fullName>
    </submittedName>
</protein>
<keyword evidence="7" id="KW-0472">Membrane</keyword>
<dbReference type="PROSITE" id="PS50893">
    <property type="entry name" value="ABC_TRANSPORTER_2"/>
    <property type="match status" value="1"/>
</dbReference>
<dbReference type="eggNOG" id="COG0444">
    <property type="taxonomic scope" value="Bacteria"/>
</dbReference>
<evidence type="ECO:0000256" key="5">
    <source>
        <dbReference type="ARBA" id="ARBA00022741"/>
    </source>
</evidence>
<dbReference type="Proteomes" id="UP000001683">
    <property type="component" value="Chromosome"/>
</dbReference>
<evidence type="ECO:0000256" key="7">
    <source>
        <dbReference type="ARBA" id="ARBA00023136"/>
    </source>
</evidence>
<evidence type="ECO:0000256" key="2">
    <source>
        <dbReference type="ARBA" id="ARBA00005417"/>
    </source>
</evidence>
<evidence type="ECO:0000256" key="1">
    <source>
        <dbReference type="ARBA" id="ARBA00004202"/>
    </source>
</evidence>
<dbReference type="AlphaFoldDB" id="B2A292"/>
<dbReference type="Gene3D" id="3.40.50.300">
    <property type="entry name" value="P-loop containing nucleotide triphosphate hydrolases"/>
    <property type="match status" value="1"/>
</dbReference>
<keyword evidence="10" id="KW-1185">Reference proteome</keyword>
<reference evidence="9 10" key="2">
    <citation type="journal article" date="2011" name="J. Bacteriol.">
        <title>Complete genome sequence of the anaerobic, halophilic alkalithermophile Natranaerobius thermophilus JW/NM-WN-LF.</title>
        <authorList>
            <person name="Zhao B."/>
            <person name="Mesbah N.M."/>
            <person name="Dalin E."/>
            <person name="Goodwin L."/>
            <person name="Nolan M."/>
            <person name="Pitluck S."/>
            <person name="Chertkov O."/>
            <person name="Brettin T.S."/>
            <person name="Han J."/>
            <person name="Larimer F.W."/>
            <person name="Land M.L."/>
            <person name="Hauser L."/>
            <person name="Kyrpides N."/>
            <person name="Wiegel J."/>
        </authorList>
    </citation>
    <scope>NUCLEOTIDE SEQUENCE [LARGE SCALE GENOMIC DNA]</scope>
    <source>
        <strain evidence="10">ATCC BAA-1301 / DSM 18059 / JW/NM-WN-LF</strain>
    </source>
</reference>
<dbReference type="FunFam" id="3.40.50.300:FF:000016">
    <property type="entry name" value="Oligopeptide ABC transporter ATP-binding component"/>
    <property type="match status" value="1"/>
</dbReference>
<accession>B2A292</accession>
<evidence type="ECO:0000313" key="9">
    <source>
        <dbReference type="EMBL" id="ACB86198.1"/>
    </source>
</evidence>
<evidence type="ECO:0000313" key="10">
    <source>
        <dbReference type="Proteomes" id="UP000001683"/>
    </source>
</evidence>
<dbReference type="InParanoid" id="B2A292"/>
<feature type="domain" description="ABC transporter" evidence="8">
    <location>
        <begin position="7"/>
        <end position="254"/>
    </location>
</feature>
<dbReference type="PANTHER" id="PTHR43297">
    <property type="entry name" value="OLIGOPEPTIDE TRANSPORT ATP-BINDING PROTEIN APPD"/>
    <property type="match status" value="1"/>
</dbReference>
<dbReference type="GO" id="GO:0016887">
    <property type="term" value="F:ATP hydrolysis activity"/>
    <property type="evidence" value="ECO:0007669"/>
    <property type="project" value="InterPro"/>
</dbReference>
<name>B2A292_NATTJ</name>
<dbReference type="InterPro" id="IPR050388">
    <property type="entry name" value="ABC_Ni/Peptide_Import"/>
</dbReference>
<dbReference type="PANTHER" id="PTHR43297:SF2">
    <property type="entry name" value="DIPEPTIDE TRANSPORT ATP-BINDING PROTEIN DPPD"/>
    <property type="match status" value="1"/>
</dbReference>
<comment type="subcellular location">
    <subcellularLocation>
        <location evidence="1">Cell membrane</location>
        <topology evidence="1">Peripheral membrane protein</topology>
    </subcellularLocation>
</comment>
<dbReference type="EMBL" id="CP001034">
    <property type="protein sequence ID" value="ACB86198.1"/>
    <property type="molecule type" value="Genomic_DNA"/>
</dbReference>
<dbReference type="InterPro" id="IPR003439">
    <property type="entry name" value="ABC_transporter-like_ATP-bd"/>
</dbReference>
<comment type="similarity">
    <text evidence="2">Belongs to the ABC transporter superfamily.</text>
</comment>
<dbReference type="NCBIfam" id="TIGR01727">
    <property type="entry name" value="oligo_HPY"/>
    <property type="match status" value="1"/>
</dbReference>